<evidence type="ECO:0000256" key="1">
    <source>
        <dbReference type="SAM" id="MobiDB-lite"/>
    </source>
</evidence>
<gene>
    <name evidence="2" type="ORF">ABWK59_35745</name>
</gene>
<dbReference type="AlphaFoldDB" id="A0AAU8K6E4"/>
<feature type="compositionally biased region" description="Low complexity" evidence="1">
    <location>
        <begin position="1"/>
        <end position="13"/>
    </location>
</feature>
<organism evidence="2">
    <name type="scientific">Kitasatospora camelliae</name>
    <dbReference type="NCBI Taxonomy" id="3156397"/>
    <lineage>
        <taxon>Bacteria</taxon>
        <taxon>Bacillati</taxon>
        <taxon>Actinomycetota</taxon>
        <taxon>Actinomycetes</taxon>
        <taxon>Kitasatosporales</taxon>
        <taxon>Streptomycetaceae</taxon>
        <taxon>Kitasatospora</taxon>
    </lineage>
</organism>
<feature type="region of interest" description="Disordered" evidence="1">
    <location>
        <begin position="1"/>
        <end position="75"/>
    </location>
</feature>
<accession>A0AAU8K6E4</accession>
<reference evidence="2" key="1">
    <citation type="submission" date="2024-06" db="EMBL/GenBank/DDBJ databases">
        <title>The genome sequences of Kitasatospora sp. strain HUAS MG31.</title>
        <authorList>
            <person name="Mo P."/>
        </authorList>
    </citation>
    <scope>NUCLEOTIDE SEQUENCE</scope>
    <source>
        <strain evidence="2">HUAS MG31</strain>
        <plasmid evidence="2">punmamed1</plasmid>
    </source>
</reference>
<evidence type="ECO:0000313" key="2">
    <source>
        <dbReference type="EMBL" id="XCM84310.1"/>
    </source>
</evidence>
<dbReference type="KEGG" id="kcm:ABWK59_35745"/>
<keyword evidence="2" id="KW-0614">Plasmid</keyword>
<dbReference type="EMBL" id="CP159873">
    <property type="protein sequence ID" value="XCM84310.1"/>
    <property type="molecule type" value="Genomic_DNA"/>
</dbReference>
<geneLocation type="plasmid" evidence="2">
    <name>punmamed1</name>
</geneLocation>
<name>A0AAU8K6E4_9ACTN</name>
<sequence length="170" mass="17854">MARPATAAPVAPRGETPPGGAGPRDQAGPAAEGGRLRDLVDRSLAQQTTPAPEPAEQKPPAGPADRTVSVPRDPLLRGLPRSMDVHIPLDPQVFGYNWALAGWTVQPDVLVVLGEGHQVGWVERGLDGGDGWVAVYAGYFLGDAATQQAALRATAQEAARTVHQAYLEDL</sequence>
<proteinExistence type="predicted"/>
<protein>
    <submittedName>
        <fullName evidence="2">Uncharacterized protein</fullName>
    </submittedName>
</protein>
<dbReference type="RefSeq" id="WP_354645243.1">
    <property type="nucleotide sequence ID" value="NZ_CP159873.1"/>
</dbReference>